<dbReference type="SUPFAM" id="SSF56281">
    <property type="entry name" value="Metallo-hydrolase/oxidoreductase"/>
    <property type="match status" value="1"/>
</dbReference>
<evidence type="ECO:0000256" key="1">
    <source>
        <dbReference type="ARBA" id="ARBA00022839"/>
    </source>
</evidence>
<dbReference type="PANTHER" id="PTHR43694">
    <property type="entry name" value="RIBONUCLEASE J"/>
    <property type="match status" value="1"/>
</dbReference>
<proteinExistence type="predicted"/>
<dbReference type="InterPro" id="IPR001279">
    <property type="entry name" value="Metallo-B-lactamas"/>
</dbReference>
<dbReference type="Pfam" id="PF12706">
    <property type="entry name" value="Lactamase_B_2"/>
    <property type="match status" value="1"/>
</dbReference>
<evidence type="ECO:0000313" key="4">
    <source>
        <dbReference type="EMBL" id="MBC5635309.1"/>
    </source>
</evidence>
<organism evidence="4 5">
    <name type="scientific">Ornithinibacillus hominis</name>
    <dbReference type="NCBI Taxonomy" id="2763055"/>
    <lineage>
        <taxon>Bacteria</taxon>
        <taxon>Bacillati</taxon>
        <taxon>Bacillota</taxon>
        <taxon>Bacilli</taxon>
        <taxon>Bacillales</taxon>
        <taxon>Bacillaceae</taxon>
        <taxon>Ornithinibacillus</taxon>
    </lineage>
</organism>
<dbReference type="InterPro" id="IPR042173">
    <property type="entry name" value="RNase_J_2"/>
</dbReference>
<keyword evidence="1" id="KW-0269">Exonuclease</keyword>
<dbReference type="SMART" id="SM00849">
    <property type="entry name" value="Lactamase_B"/>
    <property type="match status" value="1"/>
</dbReference>
<keyword evidence="1" id="KW-0378">Hydrolase</keyword>
<dbReference type="Proteomes" id="UP000637359">
    <property type="component" value="Unassembled WGS sequence"/>
</dbReference>
<dbReference type="CDD" id="cd07732">
    <property type="entry name" value="metallo-hydrolase-like_MBL-fold"/>
    <property type="match status" value="1"/>
</dbReference>
<name>A0A923L2J7_9BACI</name>
<gene>
    <name evidence="4" type="ORF">H8S33_00590</name>
</gene>
<keyword evidence="1" id="KW-0540">Nuclease</keyword>
<dbReference type="PANTHER" id="PTHR43694:SF1">
    <property type="entry name" value="RIBONUCLEASE J"/>
    <property type="match status" value="1"/>
</dbReference>
<dbReference type="GO" id="GO:0004527">
    <property type="term" value="F:exonuclease activity"/>
    <property type="evidence" value="ECO:0007669"/>
    <property type="project" value="UniProtKB-KW"/>
</dbReference>
<dbReference type="EMBL" id="JACOOL010000001">
    <property type="protein sequence ID" value="MBC5635309.1"/>
    <property type="molecule type" value="Genomic_DNA"/>
</dbReference>
<sequence length="467" mass="52163">MNKTTLTFYGGLRSIGGTIVSLQYGSDRVIFDFGLVYSPQTNILDGQIQVRESAMIRDYLTLGLIPKIDGIYHETSLPIGSSLIPANQYQGKTAVLISHLHLDHIGGMGFIDPSIPVFMSKNSHDLYQTLEMIGEGVNGDRTYESCEYDKPFFVGKIKITPLQVDHDIPGACGFHIETPDGSVVYTGDLRLHGTHPERVESFITKAKTLGFDVVIIEGTTLSSEEELPEELLVANKDIPAELITEPKVPKVMTELLHDKQGIGIFNIYHRNIDRIAGVLQAGQLLNRKVVFEIGTAQLAANLLNTTSFYIYESESLRLLRENNQLQDWQINLLDTYPSLSAQVINKSPHEYLLQNSYDHALELFDLNTEKGLYFHSDGVPLGDYDPAFHNLKRILDYLGLAKVAVGTGGHALPQHLQYIVEELDPNVLIPLHSFHPERLTPKRGIQLLPQYGKTYMLKNGALVEQDI</sequence>
<evidence type="ECO:0000256" key="2">
    <source>
        <dbReference type="ARBA" id="ARBA00022884"/>
    </source>
</evidence>
<keyword evidence="5" id="KW-1185">Reference proteome</keyword>
<dbReference type="InterPro" id="IPR036866">
    <property type="entry name" value="RibonucZ/Hydroxyglut_hydro"/>
</dbReference>
<dbReference type="RefSeq" id="WP_186868021.1">
    <property type="nucleotide sequence ID" value="NZ_JACOOL010000001.1"/>
</dbReference>
<dbReference type="Gene3D" id="3.60.15.10">
    <property type="entry name" value="Ribonuclease Z/Hydroxyacylglutathione hydrolase-like"/>
    <property type="match status" value="1"/>
</dbReference>
<evidence type="ECO:0000313" key="5">
    <source>
        <dbReference type="Proteomes" id="UP000637359"/>
    </source>
</evidence>
<dbReference type="Gene3D" id="3.40.50.10710">
    <property type="entry name" value="Metallo-hydrolase/oxidoreductase"/>
    <property type="match status" value="1"/>
</dbReference>
<feature type="domain" description="Metallo-beta-lactamase" evidence="3">
    <location>
        <begin position="16"/>
        <end position="247"/>
    </location>
</feature>
<reference evidence="4" key="1">
    <citation type="submission" date="2020-08" db="EMBL/GenBank/DDBJ databases">
        <title>Genome public.</title>
        <authorList>
            <person name="Liu C."/>
            <person name="Sun Q."/>
        </authorList>
    </citation>
    <scope>NUCLEOTIDE SEQUENCE</scope>
    <source>
        <strain evidence="4">BX22</strain>
    </source>
</reference>
<keyword evidence="2" id="KW-0694">RNA-binding</keyword>
<accession>A0A923L2J7</accession>
<protein>
    <submittedName>
        <fullName evidence="4">MBL fold metallo-hydrolase</fullName>
    </submittedName>
</protein>
<dbReference type="GO" id="GO:0003723">
    <property type="term" value="F:RNA binding"/>
    <property type="evidence" value="ECO:0007669"/>
    <property type="project" value="UniProtKB-KW"/>
</dbReference>
<evidence type="ECO:0000259" key="3">
    <source>
        <dbReference type="SMART" id="SM00849"/>
    </source>
</evidence>
<dbReference type="AlphaFoldDB" id="A0A923L2J7"/>
<comment type="caution">
    <text evidence="4">The sequence shown here is derived from an EMBL/GenBank/DDBJ whole genome shotgun (WGS) entry which is preliminary data.</text>
</comment>